<name>A0ABQ6HEQ6_9GAMM</name>
<feature type="transmembrane region" description="Helical" evidence="5">
    <location>
        <begin position="113"/>
        <end position="130"/>
    </location>
</feature>
<dbReference type="RefSeq" id="WP_284299762.1">
    <property type="nucleotide sequence ID" value="NZ_BSSV01000006.1"/>
</dbReference>
<keyword evidence="4 5" id="KW-0472">Membrane</keyword>
<dbReference type="Pfam" id="PF01694">
    <property type="entry name" value="Rhomboid"/>
    <property type="match status" value="1"/>
</dbReference>
<dbReference type="Gene3D" id="1.20.1540.10">
    <property type="entry name" value="Rhomboid-like"/>
    <property type="match status" value="1"/>
</dbReference>
<evidence type="ECO:0000256" key="2">
    <source>
        <dbReference type="ARBA" id="ARBA00022692"/>
    </source>
</evidence>
<feature type="transmembrane region" description="Helical" evidence="5">
    <location>
        <begin position="173"/>
        <end position="193"/>
    </location>
</feature>
<dbReference type="Proteomes" id="UP001157134">
    <property type="component" value="Unassembled WGS sequence"/>
</dbReference>
<reference evidence="7 8" key="1">
    <citation type="submission" date="2023-03" db="EMBL/GenBank/DDBJ databases">
        <title>Thalassotalea loyana LMG 22536T draft genome sequence.</title>
        <authorList>
            <person name="Sawabe T."/>
        </authorList>
    </citation>
    <scope>NUCLEOTIDE SEQUENCE [LARGE SCALE GENOMIC DNA]</scope>
    <source>
        <strain evidence="7 8">LMG 22536</strain>
    </source>
</reference>
<feature type="transmembrane region" description="Helical" evidence="5">
    <location>
        <begin position="90"/>
        <end position="107"/>
    </location>
</feature>
<dbReference type="PANTHER" id="PTHR43731">
    <property type="entry name" value="RHOMBOID PROTEASE"/>
    <property type="match status" value="1"/>
</dbReference>
<evidence type="ECO:0000256" key="3">
    <source>
        <dbReference type="ARBA" id="ARBA00022989"/>
    </source>
</evidence>
<accession>A0ABQ6HEQ6</accession>
<evidence type="ECO:0000256" key="4">
    <source>
        <dbReference type="ARBA" id="ARBA00023136"/>
    </source>
</evidence>
<feature type="transmembrane region" description="Helical" evidence="5">
    <location>
        <begin position="137"/>
        <end position="153"/>
    </location>
</feature>
<gene>
    <name evidence="7" type="ORF">tloyanaT_28440</name>
</gene>
<protein>
    <submittedName>
        <fullName evidence="7">Rhombosortase</fullName>
    </submittedName>
</protein>
<dbReference type="InterPro" id="IPR022764">
    <property type="entry name" value="Peptidase_S54_rhomboid_dom"/>
</dbReference>
<organism evidence="7 8">
    <name type="scientific">Thalassotalea loyana</name>
    <dbReference type="NCBI Taxonomy" id="280483"/>
    <lineage>
        <taxon>Bacteria</taxon>
        <taxon>Pseudomonadati</taxon>
        <taxon>Pseudomonadota</taxon>
        <taxon>Gammaproteobacteria</taxon>
        <taxon>Alteromonadales</taxon>
        <taxon>Colwelliaceae</taxon>
        <taxon>Thalassotalea</taxon>
    </lineage>
</organism>
<dbReference type="SUPFAM" id="SSF144091">
    <property type="entry name" value="Rhomboid-like"/>
    <property type="match status" value="1"/>
</dbReference>
<comment type="caution">
    <text evidence="7">The sequence shown here is derived from an EMBL/GenBank/DDBJ whole genome shotgun (WGS) entry which is preliminary data.</text>
</comment>
<evidence type="ECO:0000259" key="6">
    <source>
        <dbReference type="Pfam" id="PF01694"/>
    </source>
</evidence>
<dbReference type="InterPro" id="IPR035952">
    <property type="entry name" value="Rhomboid-like_sf"/>
</dbReference>
<dbReference type="InterPro" id="IPR023826">
    <property type="entry name" value="Rhom-like_SP_proteobac"/>
</dbReference>
<evidence type="ECO:0000256" key="5">
    <source>
        <dbReference type="SAM" id="Phobius"/>
    </source>
</evidence>
<dbReference type="PANTHER" id="PTHR43731:SF16">
    <property type="entry name" value="RHOMBOSORTASE"/>
    <property type="match status" value="1"/>
</dbReference>
<comment type="subcellular location">
    <subcellularLocation>
        <location evidence="1">Membrane</location>
        <topology evidence="1">Multi-pass membrane protein</topology>
    </subcellularLocation>
</comment>
<evidence type="ECO:0000256" key="1">
    <source>
        <dbReference type="ARBA" id="ARBA00004141"/>
    </source>
</evidence>
<feature type="domain" description="Peptidase S54 rhomboid" evidence="6">
    <location>
        <begin position="48"/>
        <end position="189"/>
    </location>
</feature>
<dbReference type="EMBL" id="BSSV01000006">
    <property type="protein sequence ID" value="GLX86591.1"/>
    <property type="molecule type" value="Genomic_DNA"/>
</dbReference>
<keyword evidence="3 5" id="KW-1133">Transmembrane helix</keyword>
<evidence type="ECO:0000313" key="7">
    <source>
        <dbReference type="EMBL" id="GLX86591.1"/>
    </source>
</evidence>
<proteinExistence type="predicted"/>
<feature type="transmembrane region" description="Helical" evidence="5">
    <location>
        <begin position="12"/>
        <end position="31"/>
    </location>
</feature>
<evidence type="ECO:0000313" key="8">
    <source>
        <dbReference type="Proteomes" id="UP001157134"/>
    </source>
</evidence>
<dbReference type="InterPro" id="IPR050925">
    <property type="entry name" value="Rhomboid_protease_S54"/>
</dbReference>
<dbReference type="NCBIfam" id="TIGR03902">
    <property type="entry name" value="rhom_GG_sort"/>
    <property type="match status" value="1"/>
</dbReference>
<keyword evidence="8" id="KW-1185">Reference proteome</keyword>
<sequence>MNSLASLPLKPSQWCIPLVITIAALCCYFFEENLFQTVGYYHSKITNGEVWRLLSGHFFHSNKNHLIMNLLGLWCLWLLHGDYYRYMNMILVYLVTAISTALGMYFVNPDIEIYVGLSGVLHGVLIWGALKDIQHKYNMGYLLLFATIGKIGFEQHFGASGDVVELIEMNVAINAHLFGAIGGGIAFFIEFFYTKLNKKAT</sequence>
<keyword evidence="2 5" id="KW-0812">Transmembrane</keyword>